<dbReference type="EMBL" id="SGPK01000259">
    <property type="protein sequence ID" value="THH05475.1"/>
    <property type="molecule type" value="Genomic_DNA"/>
</dbReference>
<dbReference type="Proteomes" id="UP000308199">
    <property type="component" value="Unassembled WGS sequence"/>
</dbReference>
<feature type="region of interest" description="Disordered" evidence="1">
    <location>
        <begin position="114"/>
        <end position="138"/>
    </location>
</feature>
<dbReference type="OrthoDB" id="3262817at2759"/>
<dbReference type="AlphaFoldDB" id="A0A4S4L2J1"/>
<keyword evidence="3" id="KW-1185">Reference proteome</keyword>
<feature type="compositionally biased region" description="Acidic residues" evidence="1">
    <location>
        <begin position="189"/>
        <end position="220"/>
    </location>
</feature>
<gene>
    <name evidence="2" type="ORF">EW145_g4769</name>
</gene>
<reference evidence="2 3" key="1">
    <citation type="submission" date="2019-02" db="EMBL/GenBank/DDBJ databases">
        <title>Genome sequencing of the rare red list fungi Phellinidium pouzarii.</title>
        <authorList>
            <person name="Buettner E."/>
            <person name="Kellner H."/>
        </authorList>
    </citation>
    <scope>NUCLEOTIDE SEQUENCE [LARGE SCALE GENOMIC DNA]</scope>
    <source>
        <strain evidence="2 3">DSM 108285</strain>
    </source>
</reference>
<evidence type="ECO:0000313" key="2">
    <source>
        <dbReference type="EMBL" id="THH05475.1"/>
    </source>
</evidence>
<accession>A0A4S4L2J1</accession>
<feature type="compositionally biased region" description="Basic and acidic residues" evidence="1">
    <location>
        <begin position="127"/>
        <end position="137"/>
    </location>
</feature>
<feature type="compositionally biased region" description="Basic and acidic residues" evidence="1">
    <location>
        <begin position="230"/>
        <end position="244"/>
    </location>
</feature>
<sequence length="386" mass="43261">MFVSSTCNPSARSSVHFVVVHHNDERVLVPVDMHAKYVDLQLFAAKEWDLNIQTLTFETDELDICAGQRVRIHEEAWRGIRDVVGNVYIRIRGSSQKAQKGDVFNTVIKFEEARAHTESADEDEVEQQTRPDSKKSEYVIVTSTTNNHEESHLKSPINSSMAAAIDTYTYEDPLKLFSDELGERVDAYEDSDMTGEMGEEEEESEEEGGEAEEGEGEEEEKVQTKKPISKRVERATPTHEESEQTPKNSARVPLSVTKTPLAVSGTSIDQFAQSASTAMNSSNASSNTESERVLVIIEVLGNSQEARGFRIKREHTVNTVLKGASKVFKVDYTRACFKMILEKKDGSSYTVKCDKDATIRSLSIANEQRFIIEIKEDSDAEEESDN</sequence>
<evidence type="ECO:0000313" key="3">
    <source>
        <dbReference type="Proteomes" id="UP000308199"/>
    </source>
</evidence>
<protein>
    <submittedName>
        <fullName evidence="2">Uncharacterized protein</fullName>
    </submittedName>
</protein>
<comment type="caution">
    <text evidence="2">The sequence shown here is derived from an EMBL/GenBank/DDBJ whole genome shotgun (WGS) entry which is preliminary data.</text>
</comment>
<organism evidence="2 3">
    <name type="scientific">Phellinidium pouzarii</name>
    <dbReference type="NCBI Taxonomy" id="167371"/>
    <lineage>
        <taxon>Eukaryota</taxon>
        <taxon>Fungi</taxon>
        <taxon>Dikarya</taxon>
        <taxon>Basidiomycota</taxon>
        <taxon>Agaricomycotina</taxon>
        <taxon>Agaricomycetes</taxon>
        <taxon>Hymenochaetales</taxon>
        <taxon>Hymenochaetaceae</taxon>
        <taxon>Phellinidium</taxon>
    </lineage>
</organism>
<feature type="region of interest" description="Disordered" evidence="1">
    <location>
        <begin position="189"/>
        <end position="255"/>
    </location>
</feature>
<evidence type="ECO:0000256" key="1">
    <source>
        <dbReference type="SAM" id="MobiDB-lite"/>
    </source>
</evidence>
<proteinExistence type="predicted"/>
<name>A0A4S4L2J1_9AGAM</name>